<gene>
    <name evidence="2" type="ORF">C823_01390</name>
</gene>
<name>N2B8M9_9FIRM</name>
<evidence type="ECO:0000313" key="2">
    <source>
        <dbReference type="EMBL" id="EMZ33119.1"/>
    </source>
</evidence>
<keyword evidence="1" id="KW-0812">Transmembrane</keyword>
<feature type="transmembrane region" description="Helical" evidence="1">
    <location>
        <begin position="44"/>
        <end position="65"/>
    </location>
</feature>
<dbReference type="eggNOG" id="ENOG50334T8">
    <property type="taxonomic scope" value="Bacteria"/>
</dbReference>
<evidence type="ECO:0000256" key="1">
    <source>
        <dbReference type="SAM" id="Phobius"/>
    </source>
</evidence>
<keyword evidence="1" id="KW-1133">Transmembrane helix</keyword>
<proteinExistence type="predicted"/>
<protein>
    <submittedName>
        <fullName evidence="2">Uncharacterized protein</fullName>
    </submittedName>
</protein>
<sequence>MSQDFKEKAEKKSGQMIKISFVSLLIVLLFVIEMYEIINDPANMIVIGSLGAFLLVSVLVEMLLIGKLIEKRAKDQEEAFDNVYRSEKASYLLMRKCFDQMEQKMDNLGDLSNIPYKELIAAQKALAKAQINRNKQNTNALLISNDRMMQKLTSMQSDLSDILENTANIDNKANEPMQEINSGFNEQDRANLQDGNRDILQKQQEILQNIQQLETSLRNEILDSANKVASIKSKQMSAPELQMQIHDSEEQIAPLDIDGDNSILQPQMELGGMEDLESLDLEENHSALQSQMELDGLEDLDSLDIKPDSLVSQPQMELDGLGEPDALGEPLLSLDIEEDMPMAQATEQADELIAPLDLDLENDFPLAAHENLKKTSQNSSESNLDKLLQQINTPKSSEPELQPIEQEAVPEFITDDLTLQSDTEEPELQQMILDTEPIVEETVPELQPIMEEAVPELQPMMEELATEPELQPIMEETIPELQPMMEEVVPEPMPMEPELQSIMGDTVPEMQSMMEEAVPELQPIMEEPVSELQPIMEEAVPESQPVMEEA</sequence>
<keyword evidence="3" id="KW-1185">Reference proteome</keyword>
<accession>N2B8M9</accession>
<dbReference type="STRING" id="1235802.C823_01390"/>
<feature type="transmembrane region" description="Helical" evidence="1">
    <location>
        <begin position="21"/>
        <end position="38"/>
    </location>
</feature>
<dbReference type="Proteomes" id="UP000012589">
    <property type="component" value="Unassembled WGS sequence"/>
</dbReference>
<organism evidence="2 3">
    <name type="scientific">Eubacterium plexicaudatum ASF492</name>
    <dbReference type="NCBI Taxonomy" id="1235802"/>
    <lineage>
        <taxon>Bacteria</taxon>
        <taxon>Bacillati</taxon>
        <taxon>Bacillota</taxon>
        <taxon>Clostridia</taxon>
        <taxon>Eubacteriales</taxon>
        <taxon>Eubacteriaceae</taxon>
        <taxon>Eubacterium</taxon>
    </lineage>
</organism>
<dbReference type="HOGENOM" id="CLU_496566_0_0_9"/>
<comment type="caution">
    <text evidence="2">The sequence shown here is derived from an EMBL/GenBank/DDBJ whole genome shotgun (WGS) entry which is preliminary data.</text>
</comment>
<evidence type="ECO:0000313" key="3">
    <source>
        <dbReference type="Proteomes" id="UP000012589"/>
    </source>
</evidence>
<dbReference type="AlphaFoldDB" id="N2B8M9"/>
<feature type="non-terminal residue" evidence="2">
    <location>
        <position position="550"/>
    </location>
</feature>
<dbReference type="EMBL" id="AQFT01000040">
    <property type="protein sequence ID" value="EMZ33119.1"/>
    <property type="molecule type" value="Genomic_DNA"/>
</dbReference>
<keyword evidence="1" id="KW-0472">Membrane</keyword>
<reference evidence="2 3" key="1">
    <citation type="journal article" date="2014" name="Genome Announc.">
        <title>Draft genome sequences of the altered schaedler flora, a defined bacterial community from gnotobiotic mice.</title>
        <authorList>
            <person name="Wannemuehler M.J."/>
            <person name="Overstreet A.M."/>
            <person name="Ward D.V."/>
            <person name="Phillips G.J."/>
        </authorList>
    </citation>
    <scope>NUCLEOTIDE SEQUENCE [LARGE SCALE GENOMIC DNA]</scope>
    <source>
        <strain evidence="2 3">ASF492</strain>
    </source>
</reference>